<evidence type="ECO:0000313" key="3">
    <source>
        <dbReference type="EMBL" id="CAH0112727.1"/>
    </source>
</evidence>
<dbReference type="Gene3D" id="3.60.10.10">
    <property type="entry name" value="Endonuclease/exonuclease/phosphatase"/>
    <property type="match status" value="1"/>
</dbReference>
<dbReference type="Pfam" id="PF03372">
    <property type="entry name" value="Exo_endo_phos"/>
    <property type="match status" value="1"/>
</dbReference>
<accession>A0A8J2WNB6</accession>
<dbReference type="EMBL" id="CAKKLH010000330">
    <property type="protein sequence ID" value="CAH0112727.1"/>
    <property type="molecule type" value="Genomic_DNA"/>
</dbReference>
<dbReference type="InterPro" id="IPR036691">
    <property type="entry name" value="Endo/exonu/phosph_ase_sf"/>
</dbReference>
<comment type="caution">
    <text evidence="3">The sequence shown here is derived from an EMBL/GenBank/DDBJ whole genome shotgun (WGS) entry which is preliminary data.</text>
</comment>
<sequence>MVVEKIITIDPIKSSRKPSARRQPSCSREPSRRLHPTPAQIPAPTILLPAANGSSTSTSEDEEEVQHPASPVLQQNIIPAVAMAAQRKFISPPTFSAKPGEDAQDWLERFELTGRYNHWDAAEMRSNFIMYLEGTARKWFLFSNVPADWGDQAAVAATPTAAAIPFLAGLRTTFLTEFRQDNFALIQEAKLRKRFQKENEDTASYYYDVLHMCHVINPAMTQTQILEHLYNGLRRSLVKKIYPLKPRTCAEFLELVKIHTETTFLLDKRSWEGKDDQVPPTAAISMVVELPEDTTIPNFVFPITPLARAINLPQHTIIDIDCIIHDATLQPLGEENKRKKEILIYDESLECGKTEMFDAWNEDMKRLGNLKPNTAYNLVIQEAMVKNYKGRTSLALAKGGKFQDWRNKIARSFITSLSHSPLVSLRLPPDIFRVIRKLGFSSTQPTRRTYRAGKQVKREREMKRFIPLGYVNARSIRNKTARIQQHIESLDLDVLTITETWAKDALDGDDHLRRACPPGYSFLHTAREKRNGGGVAIIHRSTIGVAGSKAASECSSFSSFEFVGALLCVNSIYIDLLVIYRPPLNSISLFLEEFSSLLERLASSTTKTIIVGDFNIHLDKKKSSSVPEEFCSLIRSFGWFQHAEGPTHTDGHTLDLVISRAADNIVASCNVAGLFSDHFAINIVVRAHRPVRPRKKISFRSIKKIDMEAFRLDLIDLPLITNPAAEVDGLIDQYNVGLASLLDKHAPLRQREITVRPENFWSTGEIEATRRTARMVERRWRSRRLEIDKQLLRYWRDRLVLLCDEAKVMQLSALISECGSDQKALFRAVGDRLLVKAERKLPEHDSLQELADDFITFFSKKPADLRADLDTRETGGNHLDDLFSPAVADED</sequence>
<dbReference type="SUPFAM" id="SSF56219">
    <property type="entry name" value="DNase I-like"/>
    <property type="match status" value="1"/>
</dbReference>
<dbReference type="PANTHER" id="PTHR46670">
    <property type="entry name" value="ENDO/EXONUCLEASE/PHOSPHATASE DOMAIN-CONTAINING PROTEIN"/>
    <property type="match status" value="1"/>
</dbReference>
<organism evidence="3 4">
    <name type="scientific">Daphnia galeata</name>
    <dbReference type="NCBI Taxonomy" id="27404"/>
    <lineage>
        <taxon>Eukaryota</taxon>
        <taxon>Metazoa</taxon>
        <taxon>Ecdysozoa</taxon>
        <taxon>Arthropoda</taxon>
        <taxon>Crustacea</taxon>
        <taxon>Branchiopoda</taxon>
        <taxon>Diplostraca</taxon>
        <taxon>Cladocera</taxon>
        <taxon>Anomopoda</taxon>
        <taxon>Daphniidae</taxon>
        <taxon>Daphnia</taxon>
    </lineage>
</organism>
<evidence type="ECO:0000256" key="1">
    <source>
        <dbReference type="SAM" id="MobiDB-lite"/>
    </source>
</evidence>
<dbReference type="InterPro" id="IPR005135">
    <property type="entry name" value="Endo/exonuclease/phosphatase"/>
</dbReference>
<feature type="domain" description="Endonuclease/exonuclease/phosphatase" evidence="2">
    <location>
        <begin position="472"/>
        <end position="678"/>
    </location>
</feature>
<proteinExistence type="predicted"/>
<name>A0A8J2WNB6_9CRUS</name>
<dbReference type="Proteomes" id="UP000789390">
    <property type="component" value="Unassembled WGS sequence"/>
</dbReference>
<dbReference type="GO" id="GO:0003824">
    <property type="term" value="F:catalytic activity"/>
    <property type="evidence" value="ECO:0007669"/>
    <property type="project" value="InterPro"/>
</dbReference>
<dbReference type="OrthoDB" id="6381896at2759"/>
<dbReference type="PANTHER" id="PTHR46670:SF3">
    <property type="entry name" value="ENDONUCLEASE_EXONUCLEASE_PHOSPHATASE DOMAIN-CONTAINING PROTEIN"/>
    <property type="match status" value="1"/>
</dbReference>
<protein>
    <recommendedName>
        <fullName evidence="2">Endonuclease/exonuclease/phosphatase domain-containing protein</fullName>
    </recommendedName>
</protein>
<feature type="region of interest" description="Disordered" evidence="1">
    <location>
        <begin position="1"/>
        <end position="68"/>
    </location>
</feature>
<dbReference type="AlphaFoldDB" id="A0A8J2WNB6"/>
<evidence type="ECO:0000259" key="2">
    <source>
        <dbReference type="Pfam" id="PF03372"/>
    </source>
</evidence>
<keyword evidence="4" id="KW-1185">Reference proteome</keyword>
<evidence type="ECO:0000313" key="4">
    <source>
        <dbReference type="Proteomes" id="UP000789390"/>
    </source>
</evidence>
<gene>
    <name evidence="3" type="ORF">DGAL_LOCUS16502</name>
</gene>
<reference evidence="3" key="1">
    <citation type="submission" date="2021-11" db="EMBL/GenBank/DDBJ databases">
        <authorList>
            <person name="Schell T."/>
        </authorList>
    </citation>
    <scope>NUCLEOTIDE SEQUENCE</scope>
    <source>
        <strain evidence="3">M5</strain>
    </source>
</reference>